<dbReference type="Proteomes" id="UP001320843">
    <property type="component" value="Unassembled WGS sequence"/>
</dbReference>
<dbReference type="RefSeq" id="WP_267122753.1">
    <property type="nucleotide sequence ID" value="NZ_JANFWR010000010.1"/>
</dbReference>
<sequence>MPQYNDDTALAVLFRLPQTDGGLYVVATTDEDEWARVFVAQKLPRPAGSGPARYEPRPMTDQVRERLLACGFTAGQLIR</sequence>
<evidence type="ECO:0000313" key="1">
    <source>
        <dbReference type="EMBL" id="MCW0399340.1"/>
    </source>
</evidence>
<gene>
    <name evidence="1" type="ORF">NB700_001896</name>
</gene>
<dbReference type="EMBL" id="JANFWR010000010">
    <property type="protein sequence ID" value="MCW0399340.1"/>
    <property type="molecule type" value="Genomic_DNA"/>
</dbReference>
<evidence type="ECO:0008006" key="3">
    <source>
        <dbReference type="Google" id="ProtNLM"/>
    </source>
</evidence>
<accession>A0ABT3DWI0</accession>
<name>A0ABT3DWI0_9XANT</name>
<keyword evidence="2" id="KW-1185">Reference proteome</keyword>
<proteinExistence type="predicted"/>
<organism evidence="1 2">
    <name type="scientific">Xanthomonas sacchari</name>
    <dbReference type="NCBI Taxonomy" id="56458"/>
    <lineage>
        <taxon>Bacteria</taxon>
        <taxon>Pseudomonadati</taxon>
        <taxon>Pseudomonadota</taxon>
        <taxon>Gammaproteobacteria</taxon>
        <taxon>Lysobacterales</taxon>
        <taxon>Lysobacteraceae</taxon>
        <taxon>Xanthomonas</taxon>
    </lineage>
</organism>
<comment type="caution">
    <text evidence="1">The sequence shown here is derived from an EMBL/GenBank/DDBJ whole genome shotgun (WGS) entry which is preliminary data.</text>
</comment>
<protein>
    <recommendedName>
        <fullName evidence="3">YcgL domain-containing protein</fullName>
    </recommendedName>
</protein>
<evidence type="ECO:0000313" key="2">
    <source>
        <dbReference type="Proteomes" id="UP001320843"/>
    </source>
</evidence>
<reference evidence="1 2" key="1">
    <citation type="submission" date="2022-06" db="EMBL/GenBank/DDBJ databases">
        <title>Dynamics of rice microbiomes reveals core vertical transmitted seed endophytes.</title>
        <authorList>
            <person name="Liao K."/>
            <person name="Zhang X."/>
        </authorList>
    </citation>
    <scope>NUCLEOTIDE SEQUENCE [LARGE SCALE GENOMIC DNA]</scope>
    <source>
        <strain evidence="1 2">YT10-10-1</strain>
    </source>
</reference>